<evidence type="ECO:0000256" key="3">
    <source>
        <dbReference type="ARBA" id="ARBA00013036"/>
    </source>
</evidence>
<dbReference type="InterPro" id="IPR035904">
    <property type="entry name" value="Chorismate_synth_AroC_sf"/>
</dbReference>
<feature type="binding site" evidence="11">
    <location>
        <begin position="252"/>
        <end position="253"/>
    </location>
    <ligand>
        <name>FMN</name>
        <dbReference type="ChEBI" id="CHEBI:58210"/>
    </ligand>
</feature>
<evidence type="ECO:0000313" key="13">
    <source>
        <dbReference type="Proteomes" id="UP000319219"/>
    </source>
</evidence>
<dbReference type="PANTHER" id="PTHR21085:SF0">
    <property type="entry name" value="CHORISMATE SYNTHASE"/>
    <property type="match status" value="1"/>
</dbReference>
<dbReference type="EMBL" id="VIJZ01000002">
    <property type="protein sequence ID" value="TQS00283.1"/>
    <property type="molecule type" value="Genomic_DNA"/>
</dbReference>
<comment type="function">
    <text evidence="11">Catalyzes the anti-1,4-elimination of the C-3 phosphate and the C-6 proR hydrogen from 5-enolpyruvylshikimate-3-phosphate (EPSP) to yield chorismate, which is the branch point compound that serves as the starting substrate for the three terminal pathways of aromatic amino acid biosynthesis. This reaction introduces a second double bond into the aromatic ring system.</text>
</comment>
<feature type="binding site" evidence="11">
    <location>
        <begin position="312"/>
        <end position="316"/>
    </location>
    <ligand>
        <name>FMN</name>
        <dbReference type="ChEBI" id="CHEBI:58210"/>
    </ligand>
</feature>
<feature type="binding site" evidence="11">
    <location>
        <position position="41"/>
    </location>
    <ligand>
        <name>NADP(+)</name>
        <dbReference type="ChEBI" id="CHEBI:58349"/>
    </ligand>
</feature>
<dbReference type="GO" id="GO:0004107">
    <property type="term" value="F:chorismate synthase activity"/>
    <property type="evidence" value="ECO:0007669"/>
    <property type="project" value="UniProtKB-EC"/>
</dbReference>
<dbReference type="Proteomes" id="UP000319219">
    <property type="component" value="Unassembled WGS sequence"/>
</dbReference>
<evidence type="ECO:0000256" key="8">
    <source>
        <dbReference type="ARBA" id="ARBA00022857"/>
    </source>
</evidence>
<evidence type="ECO:0000256" key="2">
    <source>
        <dbReference type="ARBA" id="ARBA00008014"/>
    </source>
</evidence>
<keyword evidence="5 11" id="KW-0285">Flavoprotein</keyword>
<dbReference type="RefSeq" id="WP_063213485.1">
    <property type="nucleotide sequence ID" value="NZ_VIJZ01000002.1"/>
</dbReference>
<gene>
    <name evidence="11 12" type="primary">aroC</name>
    <name evidence="12" type="ORF">FKV70_05760</name>
</gene>
<evidence type="ECO:0000256" key="4">
    <source>
        <dbReference type="ARBA" id="ARBA00022605"/>
    </source>
</evidence>
<evidence type="ECO:0000256" key="1">
    <source>
        <dbReference type="ARBA" id="ARBA00005044"/>
    </source>
</evidence>
<dbReference type="NCBIfam" id="TIGR00033">
    <property type="entry name" value="aroC"/>
    <property type="match status" value="1"/>
</dbReference>
<keyword evidence="8 11" id="KW-0521">NADP</keyword>
<comment type="similarity">
    <text evidence="2 11">Belongs to the chorismate synthase family.</text>
</comment>
<sequence length="389" mass="43086">MSLRYLTAGETHGPQLTAIVEGMPSNLKLDFEELNFQLHRRQKGYGRGRRMQIEKDTAKIAGGVRHGYTTGAPIALVVENNDWKHWQNIMNIEPIEGSDEEKRRVHRPRPGHADLNGGMKYNLKDLRNVLERSSARETAIRVACGGLARQLLAEFGIKVAGQVIRIGEIEAPYRDLPIDELIAVTEASSVRVTDPETEKKMEAYIDLIKQEGDSVGGVVECIVEGVPIGLGSHVQFDRKLDARIAQGVMSINAFKGVEIGIGFEAGELRGSQVHDEILYDEERGYHRRTNRLGGFEGGMTNGMPVVVRGVMKPIPTLYKPLQSVDIDTKEAFTAQVERSDACAVPAASVVMEHVVAWEIAKALLEKFGGDSIEEIRANIASYEQQLEQY</sequence>
<organism evidence="12 13">
    <name type="scientific">Paenibacillus ottowii</name>
    <dbReference type="NCBI Taxonomy" id="2315729"/>
    <lineage>
        <taxon>Bacteria</taxon>
        <taxon>Bacillati</taxon>
        <taxon>Bacillota</taxon>
        <taxon>Bacilli</taxon>
        <taxon>Bacillales</taxon>
        <taxon>Paenibacillaceae</taxon>
        <taxon>Paenibacillus</taxon>
    </lineage>
</organism>
<reference evidence="12 13" key="1">
    <citation type="submission" date="2019-07" db="EMBL/GenBank/DDBJ databases">
        <title>Paenibacillus ottowii sp. nov. isolated from a fermentation system processing bovine manure.</title>
        <authorList>
            <person name="Velazquez L.F."/>
            <person name="Rajbanshi S."/>
            <person name="Guan S."/>
            <person name="Hinchee M."/>
            <person name="Welsh A."/>
        </authorList>
    </citation>
    <scope>NUCLEOTIDE SEQUENCE [LARGE SCALE GENOMIC DNA]</scope>
    <source>
        <strain evidence="12 13">MS2379</strain>
    </source>
</reference>
<keyword evidence="7 11" id="KW-0274">FAD</keyword>
<feature type="binding site" evidence="11">
    <location>
        <begin position="132"/>
        <end position="134"/>
    </location>
    <ligand>
        <name>FMN</name>
        <dbReference type="ChEBI" id="CHEBI:58210"/>
    </ligand>
</feature>
<feature type="binding site" evidence="11">
    <location>
        <position position="297"/>
    </location>
    <ligand>
        <name>FMN</name>
        <dbReference type="ChEBI" id="CHEBI:58210"/>
    </ligand>
</feature>
<evidence type="ECO:0000256" key="11">
    <source>
        <dbReference type="HAMAP-Rule" id="MF_00300"/>
    </source>
</evidence>
<evidence type="ECO:0000256" key="10">
    <source>
        <dbReference type="ARBA" id="ARBA00023239"/>
    </source>
</evidence>
<evidence type="ECO:0000256" key="5">
    <source>
        <dbReference type="ARBA" id="ARBA00022630"/>
    </source>
</evidence>
<comment type="catalytic activity">
    <reaction evidence="11">
        <text>5-O-(1-carboxyvinyl)-3-phosphoshikimate = chorismate + phosphate</text>
        <dbReference type="Rhea" id="RHEA:21020"/>
        <dbReference type="ChEBI" id="CHEBI:29748"/>
        <dbReference type="ChEBI" id="CHEBI:43474"/>
        <dbReference type="ChEBI" id="CHEBI:57701"/>
        <dbReference type="EC" id="4.2.3.5"/>
    </reaction>
</comment>
<keyword evidence="6 11" id="KW-0288">FMN</keyword>
<dbReference type="HAMAP" id="MF_00300">
    <property type="entry name" value="Chorismate_synth"/>
    <property type="match status" value="1"/>
</dbReference>
<dbReference type="NCBIfam" id="NF003793">
    <property type="entry name" value="PRK05382.1"/>
    <property type="match status" value="1"/>
</dbReference>
<dbReference type="InterPro" id="IPR000453">
    <property type="entry name" value="Chorismate_synth"/>
</dbReference>
<comment type="subunit">
    <text evidence="11">Homotetramer.</text>
</comment>
<accession>A0ABY3B9J5</accession>
<evidence type="ECO:0000313" key="12">
    <source>
        <dbReference type="EMBL" id="TQS00283.1"/>
    </source>
</evidence>
<keyword evidence="10 11" id="KW-0456">Lyase</keyword>
<feature type="binding site" evidence="11">
    <location>
        <position position="338"/>
    </location>
    <ligand>
        <name>FMN</name>
        <dbReference type="ChEBI" id="CHEBI:58210"/>
    </ligand>
</feature>
<evidence type="ECO:0000256" key="7">
    <source>
        <dbReference type="ARBA" id="ARBA00022827"/>
    </source>
</evidence>
<evidence type="ECO:0000256" key="6">
    <source>
        <dbReference type="ARBA" id="ARBA00022643"/>
    </source>
</evidence>
<keyword evidence="9 11" id="KW-0057">Aromatic amino acid biosynthesis</keyword>
<keyword evidence="4 11" id="KW-0028">Amino-acid biosynthesis</keyword>
<name>A0ABY3B9J5_9BACL</name>
<dbReference type="CDD" id="cd07304">
    <property type="entry name" value="Chorismate_synthase"/>
    <property type="match status" value="1"/>
</dbReference>
<dbReference type="PIRSF" id="PIRSF001456">
    <property type="entry name" value="Chorismate_synth"/>
    <property type="match status" value="1"/>
</dbReference>
<dbReference type="Gene3D" id="3.60.150.10">
    <property type="entry name" value="Chorismate synthase AroC"/>
    <property type="match status" value="1"/>
</dbReference>
<comment type="cofactor">
    <cofactor evidence="11">
        <name>FMNH2</name>
        <dbReference type="ChEBI" id="CHEBI:57618"/>
    </cofactor>
    <text evidence="11">Reduced FMN (FMNH(2)).</text>
</comment>
<protein>
    <recommendedName>
        <fullName evidence="3 11">Chorismate synthase</fullName>
        <shortName evidence="11">CS</shortName>
        <ecNumber evidence="3 11">4.2.3.5</ecNumber>
    </recommendedName>
    <alternativeName>
        <fullName evidence="11">5-enolpyruvylshikimate-3-phosphate phospholyase</fullName>
    </alternativeName>
</protein>
<dbReference type="Pfam" id="PF01264">
    <property type="entry name" value="Chorismate_synt"/>
    <property type="match status" value="1"/>
</dbReference>
<dbReference type="PANTHER" id="PTHR21085">
    <property type="entry name" value="CHORISMATE SYNTHASE"/>
    <property type="match status" value="1"/>
</dbReference>
<comment type="caution">
    <text evidence="12">The sequence shown here is derived from an EMBL/GenBank/DDBJ whole genome shotgun (WGS) entry which is preliminary data.</text>
</comment>
<keyword evidence="13" id="KW-1185">Reference proteome</keyword>
<dbReference type="SUPFAM" id="SSF103263">
    <property type="entry name" value="Chorismate synthase, AroC"/>
    <property type="match status" value="1"/>
</dbReference>
<feature type="binding site" evidence="11">
    <location>
        <position position="47"/>
    </location>
    <ligand>
        <name>NADP(+)</name>
        <dbReference type="ChEBI" id="CHEBI:58349"/>
    </ligand>
</feature>
<proteinExistence type="inferred from homology"/>
<comment type="pathway">
    <text evidence="1 11">Metabolic intermediate biosynthesis; chorismate biosynthesis; chorismate from D-erythrose 4-phosphate and phosphoenolpyruvate: step 7/7.</text>
</comment>
<dbReference type="EC" id="4.2.3.5" evidence="3 11"/>
<evidence type="ECO:0000256" key="9">
    <source>
        <dbReference type="ARBA" id="ARBA00023141"/>
    </source>
</evidence>